<protein>
    <recommendedName>
        <fullName evidence="3">HTH cro/C1-type domain-containing protein</fullName>
    </recommendedName>
</protein>
<proteinExistence type="predicted"/>
<reference evidence="1 2" key="1">
    <citation type="submission" date="2015-11" db="EMBL/GenBank/DDBJ databases">
        <title>Expanding the genomic diversity of Burkholderia species for the development of highly accurate diagnostics.</title>
        <authorList>
            <person name="Sahl J."/>
            <person name="Keim P."/>
            <person name="Wagner D."/>
        </authorList>
    </citation>
    <scope>NUCLEOTIDE SEQUENCE [LARGE SCALE GENOMIC DNA]</scope>
    <source>
        <strain evidence="1 2">RF32-BP4</strain>
    </source>
</reference>
<dbReference type="Proteomes" id="UP000065521">
    <property type="component" value="Unassembled WGS sequence"/>
</dbReference>
<dbReference type="AlphaFoldDB" id="A0A124L4U4"/>
<comment type="caution">
    <text evidence="1">The sequence shown here is derived from an EMBL/GenBank/DDBJ whole genome shotgun (WGS) entry which is preliminary data.</text>
</comment>
<name>A0A124L4U4_9BURK</name>
<dbReference type="EMBL" id="LOTN01000020">
    <property type="protein sequence ID" value="KUZ93194.1"/>
    <property type="molecule type" value="Genomic_DNA"/>
</dbReference>
<gene>
    <name evidence="1" type="ORF">WI38_09660</name>
</gene>
<sequence length="87" mass="9630">MAESRFPRSQKELIKLARGAATQREFAMRLKVDKSCLSRYESGKLGAPVRVIDECLKIVANGLVEPNSPSIASALEHARMTVKCLEQ</sequence>
<dbReference type="CDD" id="cd00093">
    <property type="entry name" value="HTH_XRE"/>
    <property type="match status" value="1"/>
</dbReference>
<dbReference type="GO" id="GO:0003677">
    <property type="term" value="F:DNA binding"/>
    <property type="evidence" value="ECO:0007669"/>
    <property type="project" value="InterPro"/>
</dbReference>
<accession>A0A124L4U4</accession>
<dbReference type="Gene3D" id="1.10.260.40">
    <property type="entry name" value="lambda repressor-like DNA-binding domains"/>
    <property type="match status" value="1"/>
</dbReference>
<evidence type="ECO:0000313" key="1">
    <source>
        <dbReference type="EMBL" id="KUZ93194.1"/>
    </source>
</evidence>
<organism evidence="1 2">
    <name type="scientific">Burkholderia ubonensis</name>
    <dbReference type="NCBI Taxonomy" id="101571"/>
    <lineage>
        <taxon>Bacteria</taxon>
        <taxon>Pseudomonadati</taxon>
        <taxon>Pseudomonadota</taxon>
        <taxon>Betaproteobacteria</taxon>
        <taxon>Burkholderiales</taxon>
        <taxon>Burkholderiaceae</taxon>
        <taxon>Burkholderia</taxon>
        <taxon>Burkholderia cepacia complex</taxon>
    </lineage>
</organism>
<evidence type="ECO:0008006" key="3">
    <source>
        <dbReference type="Google" id="ProtNLM"/>
    </source>
</evidence>
<dbReference type="InterPro" id="IPR001387">
    <property type="entry name" value="Cro/C1-type_HTH"/>
</dbReference>
<evidence type="ECO:0000313" key="2">
    <source>
        <dbReference type="Proteomes" id="UP000065521"/>
    </source>
</evidence>
<dbReference type="SUPFAM" id="SSF47413">
    <property type="entry name" value="lambda repressor-like DNA-binding domains"/>
    <property type="match status" value="1"/>
</dbReference>
<dbReference type="InterPro" id="IPR010982">
    <property type="entry name" value="Lambda_DNA-bd_dom_sf"/>
</dbReference>